<organism evidence="11 12">
    <name type="scientific">Mesorhabditis belari</name>
    <dbReference type="NCBI Taxonomy" id="2138241"/>
    <lineage>
        <taxon>Eukaryota</taxon>
        <taxon>Metazoa</taxon>
        <taxon>Ecdysozoa</taxon>
        <taxon>Nematoda</taxon>
        <taxon>Chromadorea</taxon>
        <taxon>Rhabditida</taxon>
        <taxon>Rhabditina</taxon>
        <taxon>Rhabditomorpha</taxon>
        <taxon>Rhabditoidea</taxon>
        <taxon>Rhabditidae</taxon>
        <taxon>Mesorhabditinae</taxon>
        <taxon>Mesorhabditis</taxon>
    </lineage>
</organism>
<dbReference type="InterPro" id="IPR000304">
    <property type="entry name" value="Pyrroline-COOH_reductase"/>
</dbReference>
<dbReference type="HAMAP" id="MF_01925">
    <property type="entry name" value="P5C_reductase"/>
    <property type="match status" value="1"/>
</dbReference>
<comment type="similarity">
    <text evidence="2 8">Belongs to the pyrroline-5-carboxylate reductase family.</text>
</comment>
<dbReference type="Gene3D" id="3.40.50.720">
    <property type="entry name" value="NAD(P)-binding Rossmann-like Domain"/>
    <property type="match status" value="1"/>
</dbReference>
<evidence type="ECO:0000313" key="12">
    <source>
        <dbReference type="WBParaSite" id="MBELARI_LOCUS5558"/>
    </source>
</evidence>
<dbReference type="PIRSF" id="PIRSF000193">
    <property type="entry name" value="Pyrrol-5-carb_rd"/>
    <property type="match status" value="1"/>
</dbReference>
<evidence type="ECO:0000256" key="6">
    <source>
        <dbReference type="ARBA" id="ARBA00023002"/>
    </source>
</evidence>
<sequence length="291" mass="30988">METLSKICESEESIEPMLIFLGGGNMATALVDGAVKKGFVQKEQIAVTARSEVTLNKWRNKGYMHLSMNNREVLKKFPKALVFIAVKPQARLELFDQIRPLTQVCISLMAGVNLKVLDQELSGCDSSSHQPENPPLLRLHPNIASSIGAGASIISAQPSVSPIVLRVVRSFAECTGLCLPVDEETFDAAGTLAGCTPAWAFTMIEGLSDGGVLSGVPRYLSTQLVAQAVMGAAKLVLESGEHPGALKDKVCSPGGTTIAGIQQLEARGVRSGFIEAVRAANERAKAMTKKE</sequence>
<dbReference type="GO" id="GO:0004735">
    <property type="term" value="F:pyrroline-5-carboxylate reductase activity"/>
    <property type="evidence" value="ECO:0007669"/>
    <property type="project" value="UniProtKB-EC"/>
</dbReference>
<evidence type="ECO:0000256" key="8">
    <source>
        <dbReference type="RuleBase" id="RU003903"/>
    </source>
</evidence>
<dbReference type="PROSITE" id="PS00521">
    <property type="entry name" value="P5CR"/>
    <property type="match status" value="1"/>
</dbReference>
<dbReference type="PANTHER" id="PTHR11645:SF64">
    <property type="entry name" value="PYRROLINE-5-CARBOXYLATE REDUCTASE-RELATED"/>
    <property type="match status" value="1"/>
</dbReference>
<evidence type="ECO:0000256" key="5">
    <source>
        <dbReference type="ARBA" id="ARBA00022857"/>
    </source>
</evidence>
<dbReference type="InterPro" id="IPR053790">
    <property type="entry name" value="P5CR-like_CS"/>
</dbReference>
<evidence type="ECO:0000259" key="9">
    <source>
        <dbReference type="Pfam" id="PF03807"/>
    </source>
</evidence>
<keyword evidence="6 8" id="KW-0560">Oxidoreductase</keyword>
<dbReference type="Proteomes" id="UP000887575">
    <property type="component" value="Unassembled WGS sequence"/>
</dbReference>
<keyword evidence="8" id="KW-0028">Amino-acid biosynthesis</keyword>
<evidence type="ECO:0000256" key="3">
    <source>
        <dbReference type="ARBA" id="ARBA00012855"/>
    </source>
</evidence>
<dbReference type="Pfam" id="PF14748">
    <property type="entry name" value="P5CR_dimer"/>
    <property type="match status" value="1"/>
</dbReference>
<feature type="binding site" evidence="7">
    <location>
        <position position="70"/>
    </location>
    <ligand>
        <name>NADPH</name>
        <dbReference type="ChEBI" id="CHEBI:57783"/>
    </ligand>
</feature>
<evidence type="ECO:0000256" key="7">
    <source>
        <dbReference type="PIRSR" id="PIRSR000193-1"/>
    </source>
</evidence>
<name>A0AAF3FFG3_9BILA</name>
<dbReference type="NCBIfam" id="TIGR00112">
    <property type="entry name" value="proC"/>
    <property type="match status" value="1"/>
</dbReference>
<dbReference type="InterPro" id="IPR028939">
    <property type="entry name" value="P5C_Rdtase_cat_N"/>
</dbReference>
<feature type="binding site" evidence="7">
    <location>
        <begin position="85"/>
        <end position="88"/>
    </location>
    <ligand>
        <name>NADP(+)</name>
        <dbReference type="ChEBI" id="CHEBI:58349"/>
    </ligand>
</feature>
<feature type="binding site" evidence="7">
    <location>
        <begin position="21"/>
        <end position="26"/>
    </location>
    <ligand>
        <name>NADP(+)</name>
        <dbReference type="ChEBI" id="CHEBI:58349"/>
    </ligand>
</feature>
<keyword evidence="11" id="KW-1185">Reference proteome</keyword>
<dbReference type="EC" id="1.5.1.2" evidence="3 8"/>
<evidence type="ECO:0000256" key="4">
    <source>
        <dbReference type="ARBA" id="ARBA00022650"/>
    </source>
</evidence>
<dbReference type="AlphaFoldDB" id="A0AAF3FFG3"/>
<keyword evidence="5 7" id="KW-0521">NADP</keyword>
<dbReference type="GO" id="GO:0055129">
    <property type="term" value="P:L-proline biosynthetic process"/>
    <property type="evidence" value="ECO:0007669"/>
    <property type="project" value="TreeGrafter"/>
</dbReference>
<dbReference type="PANTHER" id="PTHR11645">
    <property type="entry name" value="PYRROLINE-5-CARBOXYLATE REDUCTASE"/>
    <property type="match status" value="1"/>
</dbReference>
<dbReference type="InterPro" id="IPR029036">
    <property type="entry name" value="P5CR_dimer"/>
</dbReference>
<protein>
    <recommendedName>
        <fullName evidence="3 8">Pyrroline-5-carboxylate reductase</fullName>
        <ecNumber evidence="3 8">1.5.1.2</ecNumber>
    </recommendedName>
</protein>
<dbReference type="SUPFAM" id="SSF48179">
    <property type="entry name" value="6-phosphogluconate dehydrogenase C-terminal domain-like"/>
    <property type="match status" value="1"/>
</dbReference>
<evidence type="ECO:0000256" key="1">
    <source>
        <dbReference type="ARBA" id="ARBA00005205"/>
    </source>
</evidence>
<dbReference type="FunFam" id="1.10.3730.10:FF:000001">
    <property type="entry name" value="Pyrroline-5-carboxylate reductase"/>
    <property type="match status" value="1"/>
</dbReference>
<feature type="domain" description="Pyrroline-5-carboxylate reductase dimerisation" evidence="10">
    <location>
        <begin position="183"/>
        <end position="287"/>
    </location>
</feature>
<dbReference type="InterPro" id="IPR036291">
    <property type="entry name" value="NAD(P)-bd_dom_sf"/>
</dbReference>
<evidence type="ECO:0000313" key="11">
    <source>
        <dbReference type="Proteomes" id="UP000887575"/>
    </source>
</evidence>
<evidence type="ECO:0000259" key="10">
    <source>
        <dbReference type="Pfam" id="PF14748"/>
    </source>
</evidence>
<evidence type="ECO:0000256" key="2">
    <source>
        <dbReference type="ARBA" id="ARBA00005525"/>
    </source>
</evidence>
<dbReference type="Pfam" id="PF03807">
    <property type="entry name" value="F420_oxidored"/>
    <property type="match status" value="1"/>
</dbReference>
<keyword evidence="4 8" id="KW-0641">Proline biosynthesis</keyword>
<dbReference type="Gene3D" id="1.10.3730.10">
    <property type="entry name" value="ProC C-terminal domain-like"/>
    <property type="match status" value="1"/>
</dbReference>
<reference evidence="12" key="1">
    <citation type="submission" date="2024-02" db="UniProtKB">
        <authorList>
            <consortium name="WormBaseParasite"/>
        </authorList>
    </citation>
    <scope>IDENTIFICATION</scope>
</reference>
<dbReference type="WBParaSite" id="MBELARI_LOCUS5558">
    <property type="protein sequence ID" value="MBELARI_LOCUS5558"/>
    <property type="gene ID" value="MBELARI_LOCUS5558"/>
</dbReference>
<accession>A0AAF3FFG3</accession>
<dbReference type="SUPFAM" id="SSF51735">
    <property type="entry name" value="NAD(P)-binding Rossmann-fold domains"/>
    <property type="match status" value="1"/>
</dbReference>
<proteinExistence type="inferred from homology"/>
<comment type="pathway">
    <text evidence="1 8">Amino-acid biosynthesis; L-proline biosynthesis; L-proline from L-glutamate 5-semialdehyde: step 1/1.</text>
</comment>
<comment type="catalytic activity">
    <reaction evidence="8">
        <text>L-proline + NADP(+) = (S)-1-pyrroline-5-carboxylate + NADPH + 2 H(+)</text>
        <dbReference type="Rhea" id="RHEA:14109"/>
        <dbReference type="ChEBI" id="CHEBI:15378"/>
        <dbReference type="ChEBI" id="CHEBI:17388"/>
        <dbReference type="ChEBI" id="CHEBI:57783"/>
        <dbReference type="ChEBI" id="CHEBI:58349"/>
        <dbReference type="ChEBI" id="CHEBI:60039"/>
        <dbReference type="EC" id="1.5.1.2"/>
    </reaction>
</comment>
<feature type="domain" description="Pyrroline-5-carboxylate reductase catalytic N-terminal" evidence="9">
    <location>
        <begin position="20"/>
        <end position="111"/>
    </location>
</feature>
<dbReference type="InterPro" id="IPR008927">
    <property type="entry name" value="6-PGluconate_DH-like_C_sf"/>
</dbReference>